<gene>
    <name evidence="2" type="ORF">PPRIM_AZ9-3.1.T0900116</name>
</gene>
<name>A0A8S1NHS9_PARPR</name>
<keyword evidence="3" id="KW-1185">Reference proteome</keyword>
<organism evidence="2 3">
    <name type="scientific">Paramecium primaurelia</name>
    <dbReference type="NCBI Taxonomy" id="5886"/>
    <lineage>
        <taxon>Eukaryota</taxon>
        <taxon>Sar</taxon>
        <taxon>Alveolata</taxon>
        <taxon>Ciliophora</taxon>
        <taxon>Intramacronucleata</taxon>
        <taxon>Oligohymenophorea</taxon>
        <taxon>Peniculida</taxon>
        <taxon>Parameciidae</taxon>
        <taxon>Paramecium</taxon>
    </lineage>
</organism>
<feature type="compositionally biased region" description="Basic residues" evidence="1">
    <location>
        <begin position="26"/>
        <end position="35"/>
    </location>
</feature>
<accession>A0A8S1NHS9</accession>
<comment type="caution">
    <text evidence="2">The sequence shown here is derived from an EMBL/GenBank/DDBJ whole genome shotgun (WGS) entry which is preliminary data.</text>
</comment>
<feature type="compositionally biased region" description="Polar residues" evidence="1">
    <location>
        <begin position="1"/>
        <end position="25"/>
    </location>
</feature>
<protein>
    <submittedName>
        <fullName evidence="2">Uncharacterized protein</fullName>
    </submittedName>
</protein>
<reference evidence="2" key="1">
    <citation type="submission" date="2021-01" db="EMBL/GenBank/DDBJ databases">
        <authorList>
            <consortium name="Genoscope - CEA"/>
            <person name="William W."/>
        </authorList>
    </citation>
    <scope>NUCLEOTIDE SEQUENCE</scope>
</reference>
<dbReference type="EMBL" id="CAJJDM010000093">
    <property type="protein sequence ID" value="CAD8092318.1"/>
    <property type="molecule type" value="Genomic_DNA"/>
</dbReference>
<sequence>MIQQLRTSSTVQSSRDQNSPKQSYSHFRKILKTRQKFPTSRSQHLRSEPAKTPKSSHQKITQLFQMTSRHEKEKPIEEIKQVHSPNFYNLCSLPYKNYKYEKPPGNATVQEFLEQACRLGQKTGRWDKQSLIDKFNPDNIQIKRSTYTSDHLIKSRKVQGPASCLETIYVAKLQLELEDNQNEELQHKVNEIEETLKEGVKYDKTKCASQQYILNRWTRQQVSQDKLCLKNDKLPQFAYQKYVIDQSINKVVKSSSQYTTQEQNSITQLPEKISFFKFDFKQKNFQKQLYHNKGQTVALLKQNYPYLQKPIIGDRILLSFDIVSSSENIPYKTFCTFLQVYENKKIRVIEGAIDTVTNNIIVSQILKFFVLDLQEIITSLEFCNLIRILCQQLNEKHPSIKPIYSQLIQNYKYYQIISEDLQQPFNSSQFKFIYLTNEMNIDDIIDLITLI</sequence>
<feature type="region of interest" description="Disordered" evidence="1">
    <location>
        <begin position="1"/>
        <end position="59"/>
    </location>
</feature>
<evidence type="ECO:0000313" key="2">
    <source>
        <dbReference type="EMBL" id="CAD8092318.1"/>
    </source>
</evidence>
<evidence type="ECO:0000256" key="1">
    <source>
        <dbReference type="SAM" id="MobiDB-lite"/>
    </source>
</evidence>
<proteinExistence type="predicted"/>
<dbReference type="Proteomes" id="UP000688137">
    <property type="component" value="Unassembled WGS sequence"/>
</dbReference>
<dbReference type="OMA" id="CLETIYV"/>
<dbReference type="AlphaFoldDB" id="A0A8S1NHS9"/>
<evidence type="ECO:0000313" key="3">
    <source>
        <dbReference type="Proteomes" id="UP000688137"/>
    </source>
</evidence>